<dbReference type="VEuPathDB" id="FungiDB:PHYBLDRAFT_148512"/>
<gene>
    <name evidence="1" type="ORF">PHYBLDRAFT_148512</name>
</gene>
<reference evidence="2" key="1">
    <citation type="submission" date="2015-06" db="EMBL/GenBank/DDBJ databases">
        <title>Expansion of signal transduction pathways in fungi by whole-genome duplication.</title>
        <authorList>
            <consortium name="DOE Joint Genome Institute"/>
            <person name="Corrochano L.M."/>
            <person name="Kuo A."/>
            <person name="Marcet-Houben M."/>
            <person name="Polaino S."/>
            <person name="Salamov A."/>
            <person name="Villalobos J.M."/>
            <person name="Alvarez M.I."/>
            <person name="Avalos J."/>
            <person name="Benito E.P."/>
            <person name="Benoit I."/>
            <person name="Burger G."/>
            <person name="Camino L.P."/>
            <person name="Canovas D."/>
            <person name="Cerda-Olmedo E."/>
            <person name="Cheng J.-F."/>
            <person name="Dominguez A."/>
            <person name="Elias M."/>
            <person name="Eslava A.P."/>
            <person name="Glaser F."/>
            <person name="Grimwood J."/>
            <person name="Gutierrez G."/>
            <person name="Heitman J."/>
            <person name="Henrissat B."/>
            <person name="Iturriaga E.A."/>
            <person name="Lang B.F."/>
            <person name="Lavin J.L."/>
            <person name="Lee S."/>
            <person name="Li W."/>
            <person name="Lindquist E."/>
            <person name="Lopez-Garcia S."/>
            <person name="Luque E.M."/>
            <person name="Marcos A.T."/>
            <person name="Martin J."/>
            <person name="McCluskey K."/>
            <person name="Medina H.R."/>
            <person name="Miralles-Duran A."/>
            <person name="Miyazaki A."/>
            <person name="Munoz-Torres E."/>
            <person name="Oguiza J.A."/>
            <person name="Ohm R."/>
            <person name="Olmedo M."/>
            <person name="Orejas M."/>
            <person name="Ortiz-Castellanos L."/>
            <person name="Pisabarro A.G."/>
            <person name="Rodriguez-Romero J."/>
            <person name="Ruiz-Herrera J."/>
            <person name="Ruiz-Vazquez R."/>
            <person name="Sanz C."/>
            <person name="Schackwitz W."/>
            <person name="Schmutz J."/>
            <person name="Shahriari M."/>
            <person name="Shelest E."/>
            <person name="Silva-Franco F."/>
            <person name="Soanes D."/>
            <person name="Syed K."/>
            <person name="Tagua V.G."/>
            <person name="Talbot N.J."/>
            <person name="Thon M."/>
            <person name="De vries R.P."/>
            <person name="Wiebenga A."/>
            <person name="Yadav J.S."/>
            <person name="Braun E.L."/>
            <person name="Baker S."/>
            <person name="Garre V."/>
            <person name="Horwitz B."/>
            <person name="Torres-Martinez S."/>
            <person name="Idnurm A."/>
            <person name="Herrera-Estrella A."/>
            <person name="Gabaldon T."/>
            <person name="Grigoriev I.V."/>
        </authorList>
    </citation>
    <scope>NUCLEOTIDE SEQUENCE [LARGE SCALE GENOMIC DNA]</scope>
    <source>
        <strain evidence="2">NRRL 1555(-)</strain>
    </source>
</reference>
<dbReference type="RefSeq" id="XP_018288631.1">
    <property type="nucleotide sequence ID" value="XM_018432104.1"/>
</dbReference>
<evidence type="ECO:0000313" key="2">
    <source>
        <dbReference type="Proteomes" id="UP000077315"/>
    </source>
</evidence>
<accession>A0A163A2D9</accession>
<sequence>MNEALINLVLPFIQTRAMLDTILGEISAKDCHWTRSAVYPYNVELNPFLVPSQSTFNDTSDLITRIKEACNYVSSNHLRAFV</sequence>
<dbReference type="AlphaFoldDB" id="A0A163A2D9"/>
<dbReference type="GeneID" id="28993010"/>
<dbReference type="Proteomes" id="UP000077315">
    <property type="component" value="Unassembled WGS sequence"/>
</dbReference>
<name>A0A163A2D9_PHYB8</name>
<keyword evidence="2" id="KW-1185">Reference proteome</keyword>
<protein>
    <submittedName>
        <fullName evidence="1">Uncharacterized protein</fullName>
    </submittedName>
</protein>
<dbReference type="InParanoid" id="A0A163A2D9"/>
<proteinExistence type="predicted"/>
<dbReference type="EMBL" id="KV440988">
    <property type="protein sequence ID" value="OAD70591.1"/>
    <property type="molecule type" value="Genomic_DNA"/>
</dbReference>
<organism evidence="1 2">
    <name type="scientific">Phycomyces blakesleeanus (strain ATCC 8743b / DSM 1359 / FGSC 10004 / NBRC 33097 / NRRL 1555)</name>
    <dbReference type="NCBI Taxonomy" id="763407"/>
    <lineage>
        <taxon>Eukaryota</taxon>
        <taxon>Fungi</taxon>
        <taxon>Fungi incertae sedis</taxon>
        <taxon>Mucoromycota</taxon>
        <taxon>Mucoromycotina</taxon>
        <taxon>Mucoromycetes</taxon>
        <taxon>Mucorales</taxon>
        <taxon>Phycomycetaceae</taxon>
        <taxon>Phycomyces</taxon>
    </lineage>
</organism>
<evidence type="ECO:0000313" key="1">
    <source>
        <dbReference type="EMBL" id="OAD70591.1"/>
    </source>
</evidence>